<dbReference type="GO" id="GO:0006285">
    <property type="term" value="P:base-excision repair, AP site formation"/>
    <property type="evidence" value="ECO:0007669"/>
    <property type="project" value="InterPro"/>
</dbReference>
<keyword evidence="3" id="KW-0234">DNA repair</keyword>
<comment type="caution">
    <text evidence="5">The sequence shown here is derived from an EMBL/GenBank/DDBJ whole genome shotgun (WGS) entry which is preliminary data.</text>
</comment>
<dbReference type="InterPro" id="IPR015637">
    <property type="entry name" value="MUG/TDG"/>
</dbReference>
<evidence type="ECO:0000259" key="4">
    <source>
        <dbReference type="Pfam" id="PF03167"/>
    </source>
</evidence>
<evidence type="ECO:0000256" key="2">
    <source>
        <dbReference type="ARBA" id="ARBA00022801"/>
    </source>
</evidence>
<reference evidence="5 6" key="1">
    <citation type="submission" date="2019-10" db="EMBL/GenBank/DDBJ databases">
        <title>Three novel species isolated from a subtropical stream in China.</title>
        <authorList>
            <person name="Lu H."/>
        </authorList>
    </citation>
    <scope>NUCLEOTIDE SEQUENCE [LARGE SCALE GENOMIC DNA]</scope>
    <source>
        <strain evidence="5 6">FT13W</strain>
    </source>
</reference>
<dbReference type="InterPro" id="IPR005122">
    <property type="entry name" value="Uracil-DNA_glycosylase-like"/>
</dbReference>
<sequence length="176" mass="19066">MEHVTPAPGLPDILAPGLQVVFCGLNPGVDAAAAGHHFLGRGNRFWPVLHLAGFTPHLVAPHDDRSVLGFGLGLTAAVGRPTRRADQVEEDEFAQAAAGLLHKLAWAQPQWIAFLGKAAYAAMTGKRRLDWGEQPERFGGARVWILPNPSGLNRGYSKERLVDAYAELRRAQMTSS</sequence>
<dbReference type="Gene3D" id="3.40.470.10">
    <property type="entry name" value="Uracil-DNA glycosylase-like domain"/>
    <property type="match status" value="1"/>
</dbReference>
<dbReference type="InterPro" id="IPR036895">
    <property type="entry name" value="Uracil-DNA_glycosylase-like_sf"/>
</dbReference>
<dbReference type="PANTHER" id="PTHR12159:SF9">
    <property type="entry name" value="G_T MISMATCH-SPECIFIC THYMINE DNA GLYCOSYLASE"/>
    <property type="match status" value="1"/>
</dbReference>
<gene>
    <name evidence="5" type="ORF">GCN75_16040</name>
</gene>
<dbReference type="PANTHER" id="PTHR12159">
    <property type="entry name" value="G/T AND G/U MISMATCH-SPECIFIC DNA GLYCOSYLASE"/>
    <property type="match status" value="1"/>
</dbReference>
<dbReference type="EMBL" id="WFLI01000017">
    <property type="protein sequence ID" value="KAB8063981.1"/>
    <property type="molecule type" value="Genomic_DNA"/>
</dbReference>
<accession>A0A6I1IIF8</accession>
<evidence type="ECO:0000313" key="6">
    <source>
        <dbReference type="Proteomes" id="UP000468717"/>
    </source>
</evidence>
<dbReference type="NCBIfam" id="NF007570">
    <property type="entry name" value="PRK10201.1"/>
    <property type="match status" value="1"/>
</dbReference>
<evidence type="ECO:0000256" key="1">
    <source>
        <dbReference type="ARBA" id="ARBA00022763"/>
    </source>
</evidence>
<evidence type="ECO:0000256" key="3">
    <source>
        <dbReference type="ARBA" id="ARBA00023204"/>
    </source>
</evidence>
<name>A0A6I1IIF8_9BURK</name>
<evidence type="ECO:0000313" key="5">
    <source>
        <dbReference type="EMBL" id="KAB8063981.1"/>
    </source>
</evidence>
<dbReference type="RefSeq" id="WP_152283363.1">
    <property type="nucleotide sequence ID" value="NZ_WFLI01000017.1"/>
</dbReference>
<dbReference type="EC" id="3.2.2.28" evidence="5"/>
<keyword evidence="5" id="KW-0326">Glycosidase</keyword>
<dbReference type="AlphaFoldDB" id="A0A6I1IIF8"/>
<dbReference type="CDD" id="cd10028">
    <property type="entry name" value="UDG-F2_TDG_MUG"/>
    <property type="match status" value="1"/>
</dbReference>
<dbReference type="Proteomes" id="UP000468717">
    <property type="component" value="Unassembled WGS sequence"/>
</dbReference>
<feature type="domain" description="Uracil-DNA glycosylase-like" evidence="4">
    <location>
        <begin position="12"/>
        <end position="168"/>
    </location>
</feature>
<dbReference type="GO" id="GO:0004844">
    <property type="term" value="F:uracil DNA N-glycosylase activity"/>
    <property type="evidence" value="ECO:0007669"/>
    <property type="project" value="TreeGrafter"/>
</dbReference>
<dbReference type="SUPFAM" id="SSF52141">
    <property type="entry name" value="Uracil-DNA glycosylase-like"/>
    <property type="match status" value="1"/>
</dbReference>
<keyword evidence="1" id="KW-0227">DNA damage</keyword>
<protein>
    <submittedName>
        <fullName evidence="5">G/U mismatch-specific DNA glycosylase</fullName>
        <ecNumber evidence="5">3.2.2.28</ecNumber>
    </submittedName>
</protein>
<keyword evidence="2 5" id="KW-0378">Hydrolase</keyword>
<keyword evidence="6" id="KW-1185">Reference proteome</keyword>
<organism evidence="5 6">
    <name type="scientific">Janthinobacterium violaceinigrum</name>
    <dbReference type="NCBI Taxonomy" id="2654252"/>
    <lineage>
        <taxon>Bacteria</taxon>
        <taxon>Pseudomonadati</taxon>
        <taxon>Pseudomonadota</taxon>
        <taxon>Betaproteobacteria</taxon>
        <taxon>Burkholderiales</taxon>
        <taxon>Oxalobacteraceae</taxon>
        <taxon>Janthinobacterium</taxon>
    </lineage>
</organism>
<proteinExistence type="predicted"/>
<dbReference type="GO" id="GO:0008263">
    <property type="term" value="F:pyrimidine-specific mismatch base pair DNA N-glycosylase activity"/>
    <property type="evidence" value="ECO:0007669"/>
    <property type="project" value="TreeGrafter"/>
</dbReference>
<dbReference type="Pfam" id="PF03167">
    <property type="entry name" value="UDG"/>
    <property type="match status" value="1"/>
</dbReference>